<feature type="signal peptide" evidence="2">
    <location>
        <begin position="1"/>
        <end position="26"/>
    </location>
</feature>
<organism evidence="3 4">
    <name type="scientific">Mycoplasma amphoriforme A39</name>
    <dbReference type="NCBI Taxonomy" id="572419"/>
    <lineage>
        <taxon>Bacteria</taxon>
        <taxon>Bacillati</taxon>
        <taxon>Mycoplasmatota</taxon>
        <taxon>Mollicutes</taxon>
        <taxon>Mycoplasmataceae</taxon>
        <taxon>Mycoplasma</taxon>
    </lineage>
</organism>
<proteinExistence type="predicted"/>
<keyword evidence="2" id="KW-0732">Signal</keyword>
<evidence type="ECO:0000256" key="2">
    <source>
        <dbReference type="SAM" id="SignalP"/>
    </source>
</evidence>
<feature type="chain" id="PRO_5012448860" evidence="2">
    <location>
        <begin position="27"/>
        <end position="113"/>
    </location>
</feature>
<dbReference type="KEGG" id="mamp:MAMA39_03430"/>
<dbReference type="Proteomes" id="UP000261764">
    <property type="component" value="Chromosome I"/>
</dbReference>
<evidence type="ECO:0000313" key="4">
    <source>
        <dbReference type="Proteomes" id="UP000261764"/>
    </source>
</evidence>
<evidence type="ECO:0000256" key="1">
    <source>
        <dbReference type="SAM" id="MobiDB-lite"/>
    </source>
</evidence>
<feature type="region of interest" description="Disordered" evidence="1">
    <location>
        <begin position="28"/>
        <end position="80"/>
    </location>
</feature>
<accession>A0A292IIG3</accession>
<feature type="compositionally biased region" description="Low complexity" evidence="1">
    <location>
        <begin position="45"/>
        <end position="70"/>
    </location>
</feature>
<name>A0A292IIG3_9MOLU</name>
<sequence>MLKLKKNILLIGFSLAIPLIGGIASACSTAGTGGQRNQGTNESLPGQQNNPGGNNNQTPPGNNNQTQPGGADNKQAELEKDKQAVLAFYKKINHTKVQTKNTTKKNQRCCWPI</sequence>
<dbReference type="EMBL" id="HG937516">
    <property type="protein sequence ID" value="CDN40463.1"/>
    <property type="molecule type" value="Genomic_DNA"/>
</dbReference>
<dbReference type="RefSeq" id="WP_343251810.1">
    <property type="nucleotide sequence ID" value="NZ_HG937516.1"/>
</dbReference>
<evidence type="ECO:0000313" key="3">
    <source>
        <dbReference type="EMBL" id="CDN40463.1"/>
    </source>
</evidence>
<protein>
    <submittedName>
        <fullName evidence="3">Uncharacterized protein</fullName>
    </submittedName>
</protein>
<gene>
    <name evidence="3" type="ORF">MAMA39_03430</name>
</gene>
<keyword evidence="4" id="KW-1185">Reference proteome</keyword>
<dbReference type="AlphaFoldDB" id="A0A292IIG3"/>
<dbReference type="PROSITE" id="PS51257">
    <property type="entry name" value="PROKAR_LIPOPROTEIN"/>
    <property type="match status" value="1"/>
</dbReference>
<reference evidence="3 4" key="1">
    <citation type="journal article" date="2015" name="Clin. Infect. Dis.">
        <title>Genomic Investigations unmask Mycoplasma amphoriforme, a new respiratory pathogen.</title>
        <authorList>
            <person name="Gillespie S.H."/>
            <person name="Ling C.L."/>
            <person name="Oravcova K."/>
            <person name="Pinheiro M."/>
            <person name="Wells L."/>
            <person name="Bryant J.M."/>
            <person name="McHugh T.D."/>
            <person name="Bebear C."/>
            <person name="Webster D."/>
            <person name="Harris S.R."/>
            <person name="Seth-Smith H.M."/>
            <person name="Thomson N.R."/>
        </authorList>
    </citation>
    <scope>NUCLEOTIDE SEQUENCE [LARGE SCALE GENOMIC DNA]</scope>
    <source>
        <strain evidence="3 4">A39</strain>
    </source>
</reference>